<proteinExistence type="predicted"/>
<organism evidence="2 3">
    <name type="scientific">Haematococcus lacustris</name>
    <name type="common">Green alga</name>
    <name type="synonym">Haematococcus pluvialis</name>
    <dbReference type="NCBI Taxonomy" id="44745"/>
    <lineage>
        <taxon>Eukaryota</taxon>
        <taxon>Viridiplantae</taxon>
        <taxon>Chlorophyta</taxon>
        <taxon>core chlorophytes</taxon>
        <taxon>Chlorophyceae</taxon>
        <taxon>CS clade</taxon>
        <taxon>Chlamydomonadales</taxon>
        <taxon>Haematococcaceae</taxon>
        <taxon>Haematococcus</taxon>
    </lineage>
</organism>
<comment type="caution">
    <text evidence="2">The sequence shown here is derived from an EMBL/GenBank/DDBJ whole genome shotgun (WGS) entry which is preliminary data.</text>
</comment>
<gene>
    <name evidence="2" type="ORF">HaLaN_19156</name>
</gene>
<feature type="compositionally biased region" description="Polar residues" evidence="1">
    <location>
        <begin position="65"/>
        <end position="85"/>
    </location>
</feature>
<protein>
    <submittedName>
        <fullName evidence="2">Uncharacterized protein</fullName>
    </submittedName>
</protein>
<keyword evidence="3" id="KW-1185">Reference proteome</keyword>
<feature type="region of interest" description="Disordered" evidence="1">
    <location>
        <begin position="50"/>
        <end position="152"/>
    </location>
</feature>
<reference evidence="2 3" key="1">
    <citation type="submission" date="2020-02" db="EMBL/GenBank/DDBJ databases">
        <title>Draft genome sequence of Haematococcus lacustris strain NIES-144.</title>
        <authorList>
            <person name="Morimoto D."/>
            <person name="Nakagawa S."/>
            <person name="Yoshida T."/>
            <person name="Sawayama S."/>
        </authorList>
    </citation>
    <scope>NUCLEOTIDE SEQUENCE [LARGE SCALE GENOMIC DNA]</scope>
    <source>
        <strain evidence="2 3">NIES-144</strain>
    </source>
</reference>
<evidence type="ECO:0000313" key="2">
    <source>
        <dbReference type="EMBL" id="GFH21789.1"/>
    </source>
</evidence>
<evidence type="ECO:0000313" key="3">
    <source>
        <dbReference type="Proteomes" id="UP000485058"/>
    </source>
</evidence>
<name>A0A699ZQ48_HAELA</name>
<sequence>MAEVTMERHGRAKQLVVFFGIANIGTRGGWGADAVLQACCKVVCRPRGTEQLRGREGSGGYKPTSKGNLQSQPPKPTSKANLQSQPPKPTSKANLQRRCLWMSTAPPGLAQQEVACSPVRRSWTMSSPPGVQTAPSRAGGTPPAAPSLEPAA</sequence>
<dbReference type="Proteomes" id="UP000485058">
    <property type="component" value="Unassembled WGS sequence"/>
</dbReference>
<dbReference type="EMBL" id="BLLF01001906">
    <property type="protein sequence ID" value="GFH21789.1"/>
    <property type="molecule type" value="Genomic_DNA"/>
</dbReference>
<evidence type="ECO:0000256" key="1">
    <source>
        <dbReference type="SAM" id="MobiDB-lite"/>
    </source>
</evidence>
<feature type="compositionally biased region" description="Polar residues" evidence="1">
    <location>
        <begin position="123"/>
        <end position="135"/>
    </location>
</feature>
<dbReference type="AlphaFoldDB" id="A0A699ZQ48"/>
<accession>A0A699ZQ48</accession>